<organism evidence="1 2">
    <name type="scientific">Panagrolaimus sp. PS1159</name>
    <dbReference type="NCBI Taxonomy" id="55785"/>
    <lineage>
        <taxon>Eukaryota</taxon>
        <taxon>Metazoa</taxon>
        <taxon>Ecdysozoa</taxon>
        <taxon>Nematoda</taxon>
        <taxon>Chromadorea</taxon>
        <taxon>Rhabditida</taxon>
        <taxon>Tylenchina</taxon>
        <taxon>Panagrolaimomorpha</taxon>
        <taxon>Panagrolaimoidea</taxon>
        <taxon>Panagrolaimidae</taxon>
        <taxon>Panagrolaimus</taxon>
    </lineage>
</organism>
<sequence length="665" mass="76235">MIRYIDEMSTKNDKYSFIEKTFTTSENQYSNLNLNQNKKPPILITVQSYSKPNNDDKYYEKEKKQLWNKSFKASSFTTFNEENNLKNRWKNKNTLKATNKSILALHISAYENSTEAAESDLLGNENIEGLKKEKFGLIQTSKQFFTDNLKSQNPFEFPRQQNGDQRNKPEVMQLKALYPQEKSEEMDRISTKIYTIPSIRRSKAANSNKKKSTQKQQKNFESETAASPTLEDEEKHGEKRRKKSDEQGQDNSSRKILSPSKLKNKNNKNESSAVESIKENSKKAKTGTGKICDTFPGAVRNLNSSNQPQQKQSAQLQPQQQQLATDPTQASSAPAAQTQEPTAASIKQKKKNSISPQPTLSPSTQKSMNKKAKSGSLIKNNSAYKSTNAAAPNLTSHSNTIRDVPSLKNANSESSHKAASAQSTKTTAAIELDEETLVTKVNLNSRKAPHIFCFNIRWILLLWGLLLCCYDSTMLATNIFNDVVFLKFTYHYVFFLTLLSGPALFYLMISEKVSIICWKIHISCQIFRVIMNIYLFVDYYFAFLDSLEDLMPYHQQKTIIQNETKWIQETNNKPEIEKQIRTYFAVFLSLLSAITILTIIMFGFAINVYYFEKEALKRKREKWRNRINKILDSHQVFIPPETEEMMSSDIVSSTKYSYISKKPNK</sequence>
<protein>
    <submittedName>
        <fullName evidence="2">Transmembrane protein</fullName>
    </submittedName>
</protein>
<reference evidence="2" key="1">
    <citation type="submission" date="2022-11" db="UniProtKB">
        <authorList>
            <consortium name="WormBaseParasite"/>
        </authorList>
    </citation>
    <scope>IDENTIFICATION</scope>
</reference>
<dbReference type="Proteomes" id="UP000887580">
    <property type="component" value="Unplaced"/>
</dbReference>
<name>A0AC35G136_9BILA</name>
<evidence type="ECO:0000313" key="2">
    <source>
        <dbReference type="WBParaSite" id="PS1159_v2.g22919.t1"/>
    </source>
</evidence>
<accession>A0AC35G136</accession>
<proteinExistence type="predicted"/>
<dbReference type="WBParaSite" id="PS1159_v2.g22919.t1">
    <property type="protein sequence ID" value="PS1159_v2.g22919.t1"/>
    <property type="gene ID" value="PS1159_v2.g22919"/>
</dbReference>
<evidence type="ECO:0000313" key="1">
    <source>
        <dbReference type="Proteomes" id="UP000887580"/>
    </source>
</evidence>